<evidence type="ECO:0000313" key="4">
    <source>
        <dbReference type="Proteomes" id="UP000199597"/>
    </source>
</evidence>
<reference evidence="4" key="1">
    <citation type="submission" date="2016-10" db="EMBL/GenBank/DDBJ databases">
        <authorList>
            <person name="Varghese N."/>
            <person name="Submissions S."/>
        </authorList>
    </citation>
    <scope>NUCLEOTIDE SEQUENCE [LARGE SCALE GENOMIC DNA]</scope>
    <source>
        <strain evidence="4">DSM 23676</strain>
    </source>
</reference>
<keyword evidence="3" id="KW-0378">Hydrolase</keyword>
<dbReference type="OrthoDB" id="5450317at2"/>
<dbReference type="InterPro" id="IPR032466">
    <property type="entry name" value="Metal_Hydrolase"/>
</dbReference>
<dbReference type="Proteomes" id="UP000199597">
    <property type="component" value="Chromosome I"/>
</dbReference>
<gene>
    <name evidence="3" type="ORF">SAMN04489752_0019</name>
</gene>
<dbReference type="Pfam" id="PF04909">
    <property type="entry name" value="Amidohydro_2"/>
    <property type="match status" value="1"/>
</dbReference>
<name>A0A1H1LB90_9MICO</name>
<dbReference type="PANTHER" id="PTHR43569">
    <property type="entry name" value="AMIDOHYDROLASE"/>
    <property type="match status" value="1"/>
</dbReference>
<dbReference type="InterPro" id="IPR006680">
    <property type="entry name" value="Amidohydro-rel"/>
</dbReference>
<dbReference type="PANTHER" id="PTHR43569:SF2">
    <property type="entry name" value="AMIDOHYDROLASE-RELATED DOMAIN-CONTAINING PROTEIN"/>
    <property type="match status" value="1"/>
</dbReference>
<evidence type="ECO:0000259" key="2">
    <source>
        <dbReference type="Pfam" id="PF04909"/>
    </source>
</evidence>
<accession>A0A1H1LB90</accession>
<protein>
    <submittedName>
        <fullName evidence="3">Amidohydrolase</fullName>
    </submittedName>
</protein>
<keyword evidence="4" id="KW-1185">Reference proteome</keyword>
<comment type="similarity">
    <text evidence="1">Belongs to the metallo-dependent hydrolases superfamily.</text>
</comment>
<sequence>MITPAPPVVDTHLHLWDRSRLDYPWMTEIPQLPQTSLPEDIPSSTSGAVVIEAGAAKDQTTAEVEWLAEMSDRFPTIWGLVAAVDLTDSHLSEMLAKLGENPLVVGVRDNLEGRPLGDLELASSLAAPLLRDGIITVLDAGLTFDICVRGGQLPELTGFLDAIASARGSAAGIVIDHLGKPMPDGPISDRKVWAQSMRDLASLPGLHVKFSGLPGQITGPVDVARAHELVRDFIEMIEVFGAQRTMLGTDHPVSTLAHGLTAPEWMNAVNSEFRKRLTADEAAAVTGGTAIEFYGLGNRS</sequence>
<dbReference type="AlphaFoldDB" id="A0A1H1LB90"/>
<dbReference type="Gene3D" id="3.20.20.140">
    <property type="entry name" value="Metal-dependent hydrolases"/>
    <property type="match status" value="1"/>
</dbReference>
<organism evidence="3 4">
    <name type="scientific">Brevibacterium siliguriense</name>
    <dbReference type="NCBI Taxonomy" id="1136497"/>
    <lineage>
        <taxon>Bacteria</taxon>
        <taxon>Bacillati</taxon>
        <taxon>Actinomycetota</taxon>
        <taxon>Actinomycetes</taxon>
        <taxon>Micrococcales</taxon>
        <taxon>Brevibacteriaceae</taxon>
        <taxon>Brevibacterium</taxon>
    </lineage>
</organism>
<evidence type="ECO:0000313" key="3">
    <source>
        <dbReference type="EMBL" id="SDR71139.1"/>
    </source>
</evidence>
<dbReference type="RefSeq" id="WP_092008960.1">
    <property type="nucleotide sequence ID" value="NZ_LT629766.1"/>
</dbReference>
<proteinExistence type="inferred from homology"/>
<dbReference type="GO" id="GO:0016787">
    <property type="term" value="F:hydrolase activity"/>
    <property type="evidence" value="ECO:0007669"/>
    <property type="project" value="UniProtKB-KW"/>
</dbReference>
<dbReference type="InterPro" id="IPR052350">
    <property type="entry name" value="Metallo-dep_Lactonases"/>
</dbReference>
<evidence type="ECO:0000256" key="1">
    <source>
        <dbReference type="ARBA" id="ARBA00038310"/>
    </source>
</evidence>
<feature type="domain" description="Amidohydrolase-related" evidence="2">
    <location>
        <begin position="9"/>
        <end position="296"/>
    </location>
</feature>
<dbReference type="EMBL" id="LT629766">
    <property type="protein sequence ID" value="SDR71139.1"/>
    <property type="molecule type" value="Genomic_DNA"/>
</dbReference>
<dbReference type="SUPFAM" id="SSF51556">
    <property type="entry name" value="Metallo-dependent hydrolases"/>
    <property type="match status" value="1"/>
</dbReference>
<dbReference type="STRING" id="1136497.SAMN04489752_0019"/>